<dbReference type="InterPro" id="IPR011008">
    <property type="entry name" value="Dimeric_a/b-barrel"/>
</dbReference>
<evidence type="ECO:0000313" key="2">
    <source>
        <dbReference type="EMBL" id="PVZ70483.1"/>
    </source>
</evidence>
<reference evidence="2 3" key="1">
    <citation type="submission" date="2018-04" db="EMBL/GenBank/DDBJ databases">
        <title>Thalassorhabdus spongiae gen. nov., sp. nov., isolated from a marine sponge in South-West Iceland.</title>
        <authorList>
            <person name="Knobloch S."/>
            <person name="Daussin A."/>
            <person name="Johannsson R."/>
            <person name="Marteinsson V.T."/>
        </authorList>
    </citation>
    <scope>NUCLEOTIDE SEQUENCE [LARGE SCALE GENOMIC DNA]</scope>
    <source>
        <strain evidence="2 3">Hp12</strain>
    </source>
</reference>
<organism evidence="2 3">
    <name type="scientific">Pelagibaculum spongiae</name>
    <dbReference type="NCBI Taxonomy" id="2080658"/>
    <lineage>
        <taxon>Bacteria</taxon>
        <taxon>Pseudomonadati</taxon>
        <taxon>Pseudomonadota</taxon>
        <taxon>Gammaproteobacteria</taxon>
        <taxon>Oceanospirillales</taxon>
        <taxon>Pelagibaculum</taxon>
    </lineage>
</organism>
<feature type="domain" description="ABM" evidence="1">
    <location>
        <begin position="2"/>
        <end position="91"/>
    </location>
</feature>
<comment type="caution">
    <text evidence="2">The sequence shown here is derived from an EMBL/GenBank/DDBJ whole genome shotgun (WGS) entry which is preliminary data.</text>
</comment>
<protein>
    <submittedName>
        <fullName evidence="2">Antibiotic biosynthesis monooxygenase</fullName>
    </submittedName>
</protein>
<keyword evidence="2" id="KW-0560">Oxidoreductase</keyword>
<dbReference type="PROSITE" id="PS51725">
    <property type="entry name" value="ABM"/>
    <property type="match status" value="1"/>
</dbReference>
<dbReference type="InterPro" id="IPR007138">
    <property type="entry name" value="ABM_dom"/>
</dbReference>
<name>A0A2V1GXW4_9GAMM</name>
<dbReference type="OrthoDB" id="4463721at2"/>
<dbReference type="EMBL" id="QDDL01000002">
    <property type="protein sequence ID" value="PVZ70483.1"/>
    <property type="molecule type" value="Genomic_DNA"/>
</dbReference>
<evidence type="ECO:0000259" key="1">
    <source>
        <dbReference type="PROSITE" id="PS51725"/>
    </source>
</evidence>
<sequence length="94" mass="11228">MIRVIIERWVDPTLVEPLRQQLVEIRQQIVNKPGYLSAESFQDMDDPGHWIVMSKWSSRKNWQDWADSKQRQEQLALIEALLIKPEKITVFEPR</sequence>
<dbReference type="SUPFAM" id="SSF54909">
    <property type="entry name" value="Dimeric alpha+beta barrel"/>
    <property type="match status" value="1"/>
</dbReference>
<evidence type="ECO:0000313" key="3">
    <source>
        <dbReference type="Proteomes" id="UP000244906"/>
    </source>
</evidence>
<dbReference type="RefSeq" id="WP_116686556.1">
    <property type="nucleotide sequence ID" value="NZ_CAWNYD010000002.1"/>
</dbReference>
<gene>
    <name evidence="2" type="ORF">DC094_07830</name>
</gene>
<keyword evidence="2" id="KW-0503">Monooxygenase</keyword>
<accession>A0A2V1GXW4</accession>
<proteinExistence type="predicted"/>
<dbReference type="Proteomes" id="UP000244906">
    <property type="component" value="Unassembled WGS sequence"/>
</dbReference>
<dbReference type="GO" id="GO:0004497">
    <property type="term" value="F:monooxygenase activity"/>
    <property type="evidence" value="ECO:0007669"/>
    <property type="project" value="UniProtKB-KW"/>
</dbReference>
<dbReference type="AlphaFoldDB" id="A0A2V1GXW4"/>
<dbReference type="Pfam" id="PF03992">
    <property type="entry name" value="ABM"/>
    <property type="match status" value="1"/>
</dbReference>
<dbReference type="Gene3D" id="3.30.70.100">
    <property type="match status" value="1"/>
</dbReference>
<keyword evidence="3" id="KW-1185">Reference proteome</keyword>